<gene>
    <name evidence="2" type="ORF">ANE_LOCUS11085</name>
</gene>
<dbReference type="InterPro" id="IPR050481">
    <property type="entry name" value="UDP-glycosyltransf_plant"/>
</dbReference>
<dbReference type="Gene3D" id="3.40.50.2000">
    <property type="entry name" value="Glycogen Phosphorylase B"/>
    <property type="match status" value="1"/>
</dbReference>
<dbReference type="GO" id="GO:0035251">
    <property type="term" value="F:UDP-glucosyltransferase activity"/>
    <property type="evidence" value="ECO:0007669"/>
    <property type="project" value="InterPro"/>
</dbReference>
<sequence>MFPKPQDKSSKPLEDQWEHWLNGFEPSSVVFCAFGTHCFLEKDQFRELCLGMELSGLPFLIAVMPPRGSSTVQEALPEGFEERVKGRGIVTGE</sequence>
<reference evidence="2" key="1">
    <citation type="submission" date="2019-07" db="EMBL/GenBank/DDBJ databases">
        <authorList>
            <person name="Dittberner H."/>
        </authorList>
    </citation>
    <scope>NUCLEOTIDE SEQUENCE [LARGE SCALE GENOMIC DNA]</scope>
</reference>
<dbReference type="EMBL" id="CABITT030000004">
    <property type="protein sequence ID" value="VVB00641.1"/>
    <property type="molecule type" value="Genomic_DNA"/>
</dbReference>
<name>A0A565BG87_9BRAS</name>
<evidence type="ECO:0000256" key="1">
    <source>
        <dbReference type="ARBA" id="ARBA00009995"/>
    </source>
</evidence>
<dbReference type="Proteomes" id="UP000489600">
    <property type="component" value="Unassembled WGS sequence"/>
</dbReference>
<evidence type="ECO:0000313" key="2">
    <source>
        <dbReference type="EMBL" id="VVB00641.1"/>
    </source>
</evidence>
<organism evidence="2 3">
    <name type="scientific">Arabis nemorensis</name>
    <dbReference type="NCBI Taxonomy" id="586526"/>
    <lineage>
        <taxon>Eukaryota</taxon>
        <taxon>Viridiplantae</taxon>
        <taxon>Streptophyta</taxon>
        <taxon>Embryophyta</taxon>
        <taxon>Tracheophyta</taxon>
        <taxon>Spermatophyta</taxon>
        <taxon>Magnoliopsida</taxon>
        <taxon>eudicotyledons</taxon>
        <taxon>Gunneridae</taxon>
        <taxon>Pentapetalae</taxon>
        <taxon>rosids</taxon>
        <taxon>malvids</taxon>
        <taxon>Brassicales</taxon>
        <taxon>Brassicaceae</taxon>
        <taxon>Arabideae</taxon>
        <taxon>Arabis</taxon>
    </lineage>
</organism>
<dbReference type="SUPFAM" id="SSF53756">
    <property type="entry name" value="UDP-Glycosyltransferase/glycogen phosphorylase"/>
    <property type="match status" value="1"/>
</dbReference>
<evidence type="ECO:0000313" key="3">
    <source>
        <dbReference type="Proteomes" id="UP000489600"/>
    </source>
</evidence>
<comment type="caution">
    <text evidence="2">The sequence shown here is derived from an EMBL/GenBank/DDBJ whole genome shotgun (WGS) entry which is preliminary data.</text>
</comment>
<accession>A0A565BG87</accession>
<comment type="similarity">
    <text evidence="1">Belongs to the UDP-glycosyltransferase family.</text>
</comment>
<protein>
    <submittedName>
        <fullName evidence="2">Uncharacterized protein</fullName>
    </submittedName>
</protein>
<proteinExistence type="inferred from homology"/>
<dbReference type="OrthoDB" id="5835829at2759"/>
<dbReference type="PANTHER" id="PTHR48049:SF20">
    <property type="entry name" value="UDP-GLYCOSYLTRANSFERASE 79B4-RELATED"/>
    <property type="match status" value="1"/>
</dbReference>
<keyword evidence="3" id="KW-1185">Reference proteome</keyword>
<dbReference type="AlphaFoldDB" id="A0A565BG87"/>
<dbReference type="PANTHER" id="PTHR48049">
    <property type="entry name" value="GLYCOSYLTRANSFERASE"/>
    <property type="match status" value="1"/>
</dbReference>